<dbReference type="SUPFAM" id="SSF48498">
    <property type="entry name" value="Tetracyclin repressor-like, C-terminal domain"/>
    <property type="match status" value="1"/>
</dbReference>
<dbReference type="PANTHER" id="PTHR30055">
    <property type="entry name" value="HTH-TYPE TRANSCRIPTIONAL REGULATOR RUTR"/>
    <property type="match status" value="1"/>
</dbReference>
<sequence>MLFLSTSKSSHRQHCMKKKIPAKKKILEKQASDSYHHGDLKKAIILKSEEILEKAGIEGLSLRDIAADLGVSHAAPYRHFPRKIDLLFILAIRGFRDLAEEMRLAWESSENPVERLRSSGTRYVKLALKHPRRTELMFGGTLACESEVPEELEAIGKEAFMGLFRIIEDGQARGIFRSGDPLGFSFTLWSLVHGFAVLINGKQIPPQVFQDRSLDTILESSLSSILDGVVL</sequence>
<dbReference type="InterPro" id="IPR036271">
    <property type="entry name" value="Tet_transcr_reg_TetR-rel_C_sf"/>
</dbReference>
<comment type="caution">
    <text evidence="6">The sequence shown here is derived from an EMBL/GenBank/DDBJ whole genome shotgun (WGS) entry which is preliminary data.</text>
</comment>
<dbReference type="InterPro" id="IPR009057">
    <property type="entry name" value="Homeodomain-like_sf"/>
</dbReference>
<gene>
    <name evidence="6" type="ORF">DLM78_03620</name>
    <name evidence="7" type="ORF">EHQ90_18850</name>
</gene>
<dbReference type="Pfam" id="PF00440">
    <property type="entry name" value="TetR_N"/>
    <property type="match status" value="1"/>
</dbReference>
<dbReference type="AlphaFoldDB" id="A0A4R9L201"/>
<evidence type="ECO:0000313" key="8">
    <source>
        <dbReference type="Proteomes" id="UP000266669"/>
    </source>
</evidence>
<feature type="domain" description="HTH tetR-type" evidence="5">
    <location>
        <begin position="38"/>
        <end position="98"/>
    </location>
</feature>
<name>A0A4R9L201_9LEPT</name>
<dbReference type="EMBL" id="QHCS01000001">
    <property type="protein sequence ID" value="RHX88062.1"/>
    <property type="molecule type" value="Genomic_DNA"/>
</dbReference>
<keyword evidence="2 4" id="KW-0238">DNA-binding</keyword>
<dbReference type="GO" id="GO:0003700">
    <property type="term" value="F:DNA-binding transcription factor activity"/>
    <property type="evidence" value="ECO:0007669"/>
    <property type="project" value="TreeGrafter"/>
</dbReference>
<reference evidence="8" key="1">
    <citation type="submission" date="2018-05" db="EMBL/GenBank/DDBJ databases">
        <title>Leptospira yasudae sp. nov. and Leptospira stimsonii sp. nov., two pathogenic species of the genus Leptospira isolated from environmental sources.</title>
        <authorList>
            <person name="Casanovas-Massana A."/>
            <person name="Hamond C."/>
            <person name="Santos L.A."/>
            <person name="Hacker K.P."/>
            <person name="Balassiano I."/>
            <person name="Medeiros M.A."/>
            <person name="Reis M.G."/>
            <person name="Ko A.I."/>
            <person name="Wunder E.A."/>
        </authorList>
    </citation>
    <scope>NUCLEOTIDE SEQUENCE [LARGE SCALE GENOMIC DNA]</scope>
    <source>
        <strain evidence="8">AMB6-RJ</strain>
    </source>
</reference>
<dbReference type="EMBL" id="RQGT01000111">
    <property type="protein sequence ID" value="TGM10520.1"/>
    <property type="molecule type" value="Genomic_DNA"/>
</dbReference>
<dbReference type="Proteomes" id="UP000266669">
    <property type="component" value="Unassembled WGS sequence"/>
</dbReference>
<reference evidence="9" key="3">
    <citation type="journal article" date="2019" name="PLoS Negl. Trop. Dis.">
        <title>Revisiting the worldwide diversity of Leptospira species in the environment.</title>
        <authorList>
            <person name="Vincent A.T."/>
            <person name="Schiettekatte O."/>
            <person name="Bourhy P."/>
            <person name="Veyrier F.J."/>
            <person name="Picardeau M."/>
        </authorList>
    </citation>
    <scope>NUCLEOTIDE SEQUENCE [LARGE SCALE GENOMIC DNA]</scope>
    <source>
        <strain evidence="9">201702407</strain>
    </source>
</reference>
<keyword evidence="3" id="KW-0804">Transcription</keyword>
<keyword evidence="9" id="KW-1185">Reference proteome</keyword>
<evidence type="ECO:0000313" key="7">
    <source>
        <dbReference type="EMBL" id="TGM10520.1"/>
    </source>
</evidence>
<dbReference type="Pfam" id="PF13305">
    <property type="entry name" value="TetR_C_33"/>
    <property type="match status" value="1"/>
</dbReference>
<dbReference type="Proteomes" id="UP000297422">
    <property type="component" value="Unassembled WGS sequence"/>
</dbReference>
<dbReference type="SUPFAM" id="SSF46689">
    <property type="entry name" value="Homeodomain-like"/>
    <property type="match status" value="1"/>
</dbReference>
<organism evidence="6 8">
    <name type="scientific">Leptospira stimsonii</name>
    <dbReference type="NCBI Taxonomy" id="2202203"/>
    <lineage>
        <taxon>Bacteria</taxon>
        <taxon>Pseudomonadati</taxon>
        <taxon>Spirochaetota</taxon>
        <taxon>Spirochaetia</taxon>
        <taxon>Leptospirales</taxon>
        <taxon>Leptospiraceae</taxon>
        <taxon>Leptospira</taxon>
    </lineage>
</organism>
<dbReference type="InterPro" id="IPR050109">
    <property type="entry name" value="HTH-type_TetR-like_transc_reg"/>
</dbReference>
<keyword evidence="1" id="KW-0805">Transcription regulation</keyword>
<evidence type="ECO:0000313" key="6">
    <source>
        <dbReference type="EMBL" id="RHX88062.1"/>
    </source>
</evidence>
<accession>A0A4R9L201</accession>
<evidence type="ECO:0000259" key="5">
    <source>
        <dbReference type="PROSITE" id="PS50977"/>
    </source>
</evidence>
<dbReference type="GO" id="GO:0000976">
    <property type="term" value="F:transcription cis-regulatory region binding"/>
    <property type="evidence" value="ECO:0007669"/>
    <property type="project" value="TreeGrafter"/>
</dbReference>
<dbReference type="PROSITE" id="PS50977">
    <property type="entry name" value="HTH_TETR_2"/>
    <property type="match status" value="1"/>
</dbReference>
<dbReference type="InterPro" id="IPR025996">
    <property type="entry name" value="MT1864/Rv1816-like_C"/>
</dbReference>
<dbReference type="PANTHER" id="PTHR30055:SF234">
    <property type="entry name" value="HTH-TYPE TRANSCRIPTIONAL REGULATOR BETI"/>
    <property type="match status" value="1"/>
</dbReference>
<feature type="DNA-binding region" description="H-T-H motif" evidence="4">
    <location>
        <begin position="61"/>
        <end position="80"/>
    </location>
</feature>
<evidence type="ECO:0000256" key="1">
    <source>
        <dbReference type="ARBA" id="ARBA00023015"/>
    </source>
</evidence>
<dbReference type="Gene3D" id="1.10.357.10">
    <property type="entry name" value="Tetracycline Repressor, domain 2"/>
    <property type="match status" value="1"/>
</dbReference>
<evidence type="ECO:0000256" key="2">
    <source>
        <dbReference type="ARBA" id="ARBA00023125"/>
    </source>
</evidence>
<evidence type="ECO:0000256" key="4">
    <source>
        <dbReference type="PROSITE-ProRule" id="PRU00335"/>
    </source>
</evidence>
<protein>
    <submittedName>
        <fullName evidence="6">TetR/AcrR family transcriptional regulator</fullName>
    </submittedName>
</protein>
<dbReference type="InterPro" id="IPR001647">
    <property type="entry name" value="HTH_TetR"/>
</dbReference>
<reference evidence="6" key="4">
    <citation type="journal article" date="2020" name="Int. J. Syst. Evol. Microbiol.">
        <title>Leptospira yasudae sp. nov. and Leptospira stimsonii sp. nov., two new species of the pathogenic group isolated from environmental sources.</title>
        <authorList>
            <person name="Casanovas-Massana A."/>
            <person name="Hamond C."/>
            <person name="Santos L.A."/>
            <person name="de Oliveira D."/>
            <person name="Hacker K.P."/>
            <person name="Balassiano I."/>
            <person name="Costa F."/>
            <person name="Medeiros M.A."/>
            <person name="Reis M.G."/>
            <person name="Ko A.I."/>
            <person name="Wunder E.A."/>
        </authorList>
    </citation>
    <scope>NUCLEOTIDE SEQUENCE</scope>
    <source>
        <strain evidence="6">AMB6-RJ</strain>
    </source>
</reference>
<evidence type="ECO:0000313" key="9">
    <source>
        <dbReference type="Proteomes" id="UP000297422"/>
    </source>
</evidence>
<reference evidence="7" key="2">
    <citation type="submission" date="2018-10" db="EMBL/GenBank/DDBJ databases">
        <authorList>
            <person name="Vincent A.T."/>
            <person name="Schiettekatte O."/>
            <person name="Bourhy P."/>
            <person name="Veyrier F.J."/>
            <person name="Picardeau M."/>
        </authorList>
    </citation>
    <scope>NUCLEOTIDE SEQUENCE</scope>
    <source>
        <strain evidence="7">201702407</strain>
    </source>
</reference>
<proteinExistence type="predicted"/>
<evidence type="ECO:0000256" key="3">
    <source>
        <dbReference type="ARBA" id="ARBA00023163"/>
    </source>
</evidence>